<evidence type="ECO:0000256" key="1">
    <source>
        <dbReference type="SAM" id="MobiDB-lite"/>
    </source>
</evidence>
<evidence type="ECO:0000313" key="2">
    <source>
        <dbReference type="EMBL" id="KMS64937.1"/>
    </source>
</evidence>
<reference evidence="2 3" key="1">
    <citation type="journal article" date="2014" name="Nature">
        <title>The genome of the recently domesticated crop plant sugar beet (Beta vulgaris).</title>
        <authorList>
            <person name="Dohm J.C."/>
            <person name="Minoche A.E."/>
            <person name="Holtgrawe D."/>
            <person name="Capella-Gutierrez S."/>
            <person name="Zakrzewski F."/>
            <person name="Tafer H."/>
            <person name="Rupp O."/>
            <person name="Sorensen T.R."/>
            <person name="Stracke R."/>
            <person name="Reinhardt R."/>
            <person name="Goesmann A."/>
            <person name="Kraft T."/>
            <person name="Schulz B."/>
            <person name="Stadler P.F."/>
            <person name="Schmidt T."/>
            <person name="Gabaldon T."/>
            <person name="Lehrach H."/>
            <person name="Weisshaar B."/>
            <person name="Himmelbauer H."/>
        </authorList>
    </citation>
    <scope>NUCLEOTIDE SEQUENCE [LARGE SCALE GENOMIC DNA]</scope>
    <source>
        <tissue evidence="2">Taproot</tissue>
    </source>
</reference>
<accession>A0A0J7YMW3</accession>
<gene>
    <name evidence="2" type="ORF">BVRB_041100</name>
</gene>
<feature type="non-terminal residue" evidence="2">
    <location>
        <position position="145"/>
    </location>
</feature>
<evidence type="ECO:0000313" key="3">
    <source>
        <dbReference type="Proteomes" id="UP000035740"/>
    </source>
</evidence>
<sequence length="145" mass="16474">EVGNSPSSQVVSMAYFVLKNGKKQQRDIVQHLENRKTSSSLRNAREKAEQILQRNATTAPQKLPILAKEHHAPMSQKKQKQKAFCKPGSMSAYREFRKKQLENKEQNNDLEASMVNESAMVMTNPSTLSRVNEDENANDLEITED</sequence>
<dbReference type="AlphaFoldDB" id="A0A0J7YMW3"/>
<feature type="region of interest" description="Disordered" evidence="1">
    <location>
        <begin position="122"/>
        <end position="145"/>
    </location>
</feature>
<organism evidence="2 3">
    <name type="scientific">Beta vulgaris subsp. vulgaris</name>
    <name type="common">Beet</name>
    <dbReference type="NCBI Taxonomy" id="3555"/>
    <lineage>
        <taxon>Eukaryota</taxon>
        <taxon>Viridiplantae</taxon>
        <taxon>Streptophyta</taxon>
        <taxon>Embryophyta</taxon>
        <taxon>Tracheophyta</taxon>
        <taxon>Spermatophyta</taxon>
        <taxon>Magnoliopsida</taxon>
        <taxon>eudicotyledons</taxon>
        <taxon>Gunneridae</taxon>
        <taxon>Pentapetalae</taxon>
        <taxon>Caryophyllales</taxon>
        <taxon>Chenopodiaceae</taxon>
        <taxon>Betoideae</taxon>
        <taxon>Beta</taxon>
    </lineage>
</organism>
<protein>
    <submittedName>
        <fullName evidence="2">Uncharacterized protein</fullName>
    </submittedName>
</protein>
<name>A0A0J7YMW3_BETVV</name>
<proteinExistence type="predicted"/>
<feature type="compositionally biased region" description="Acidic residues" evidence="1">
    <location>
        <begin position="134"/>
        <end position="145"/>
    </location>
</feature>
<keyword evidence="3" id="KW-1185">Reference proteome</keyword>
<feature type="non-terminal residue" evidence="2">
    <location>
        <position position="1"/>
    </location>
</feature>
<dbReference type="Proteomes" id="UP000035740">
    <property type="component" value="Unassembled WGS sequence"/>
</dbReference>
<dbReference type="Gramene" id="KMS64937">
    <property type="protein sequence ID" value="KMS64937"/>
    <property type="gene ID" value="BVRB_041100"/>
</dbReference>
<dbReference type="EMBL" id="KQ118264">
    <property type="protein sequence ID" value="KMS64937.1"/>
    <property type="molecule type" value="Genomic_DNA"/>
</dbReference>